<name>A0A6J5LFA2_9CAUD</name>
<accession>A0A6J5LFA2</accession>
<sequence>MAVTRIKNNQITDSTITYQKIANGTLVGSLFNPNLTFNSNINIVGNLQVSGNTTTIQSIDTLVNDPLVIFNNGYGGTPSYDVGILVNRALGSLASYGGVNAALVWSESDGAFIAVLTTETGTTYGRINRKFQANLIVGNLTVSNAISIGTSLTAGSAAFSSINGTPIGNATPAGGWFTTLQAGTGFSTANAVISGGYISALSNITVTTGNTSSWYATTLNTTTANITSGAAGTLFVTNFNTGNAVITGGYVNGLANLTVTTAQFTNLSTGNAVISGGYLSGLANITTTTGNAQNWTTTVLNASAANISGPLYASSINTANAVITGGYINNMANVTGTLSNFTNSVTGTAVATNFSSGNIYFTGTTTGTVSTANVSLYQQLTNSTTDASFYPSFYDKATGNALAYTNTSLTFNPSTGYLTATRFVGDVYSTTGRFTNLSTGNAVISGGYLSGLANITATTGNVGSWYAATINATNANITGALALGSLNTANAVITGGYINNLANLTATTTQTTNFSTANALVTGGVLNNINVQANNFSTGNAVISGGYISALSNITATTGNVGSWYTATLNATNANVTGAVYAGSLNTANAVITGGYINNLANISSTTDVATNFSTGNAVISGGYISALSNITATTGNVGSWYAATLNVTNANISGPLFATSLNTANAVISGGYISALTNAYITTGRVANFSSPNVIITGGYLDNTPIGANVAAAGAFTALTASGSTTFTSSAESNNNITGAVVVSGGVGIAKNLNVGGNIHVDGNLIVAGTLTAIDSTTVKIVDLNIELAANATTAAQANGAGLTVDGAGATFTYASSDDSWNLNKQLFVPTVTTPTLNATGGNVTTLRATNFSTANAVITGGNINLFTGNYPPLSTTGYLTADKVQASDGLFGNINTGSIQAASGAITGLTNLQSSVVNTGNIFATFGNINNAFIGSVTPQDATFLTANATTVVATTGNINTINVTNANITNQKIATLVVTNFSTANAVITGGYINGLANLTATTAQFTNVSTANAVITGGYINSLSNITATTAQFTNFSTGNAWISGGNATLANAYVTTSQATNFSTGNAVITGGYIQTVANVYATTGQFTNLSTANALVTGGVYNNVNIQANNFSTANALITGGVLNNINAQANNFSTANALVTGGVLNNINVQANNISTSNAYVTNGTLNSVIIGNATAGYGKFTQLIATTSADLSPTLGSATVTINPTNIGSIDNMNIGASYQGNAYVSNFRTTQSLWASTVGTVFIRAGTPSGSSINNIAIGTTNPAEGTFTNANAQNFTSATINATNGNVTTLVATNFSSANVQISGSVVVGGNIVAGSGTTSTNTTTGALVVVGGAGVSGALNIGGQIVTTAAGSATDGAGQLYLNGATSNRIDWNTNGTGSPAFTTRSAGTKLTLYPAITGSQVDYAIGIDSATVWTSVPSNDPSFNFKWYGATTQVASLGGTGILTVAGNIVANSTTTSTSTTTGALVVQGGMGVAGNLNIGGNINSPSNIVINSVKSAATDFIVRGANENSLIYAVADTVYDQVSIGGNIVAANVVQGAKLVVSSNDALLLPVGSSSERPSGQGFTDVAGMIRYNSTISQIEYYDGGTWKATGSQFTVISDAQYADSTGDIRGNVDGVNTTFVLPSATTTNASIVSLNGVLQLPDSSYTIFSGNTSIVFTEAPSLGDVIDVRMLTTTTSIDNITSQNGFNYFEATNTSLSFYSGNVLVGSNENWRIDTNGDFYPVTASNIGAPTKRVDYLFASNIDISGGTLTGVSLGGGSLDNTVIGGNIAALGAFTTLYANSTFQANSDVIITNGNIIVDSAAGQYIAPSTTGYVDSFNKNSFRGGEFLIQLSRLDSTQFQMAKVILVHDGTTPSIETYGVTYTGAANLATFSANISGSTVYLNASSAGANLVVKTSSMLMKV</sequence>
<reference evidence="1" key="1">
    <citation type="submission" date="2020-04" db="EMBL/GenBank/DDBJ databases">
        <authorList>
            <person name="Chiriac C."/>
            <person name="Salcher M."/>
            <person name="Ghai R."/>
            <person name="Kavagutti S V."/>
        </authorList>
    </citation>
    <scope>NUCLEOTIDE SEQUENCE</scope>
</reference>
<organism evidence="1">
    <name type="scientific">uncultured Caudovirales phage</name>
    <dbReference type="NCBI Taxonomy" id="2100421"/>
    <lineage>
        <taxon>Viruses</taxon>
        <taxon>Duplodnaviria</taxon>
        <taxon>Heunggongvirae</taxon>
        <taxon>Uroviricota</taxon>
        <taxon>Caudoviricetes</taxon>
        <taxon>Peduoviridae</taxon>
        <taxon>Maltschvirus</taxon>
        <taxon>Maltschvirus maltsch</taxon>
    </lineage>
</organism>
<protein>
    <submittedName>
        <fullName evidence="1">Uncharacterized protein</fullName>
    </submittedName>
</protein>
<evidence type="ECO:0000313" key="1">
    <source>
        <dbReference type="EMBL" id="CAB4132861.1"/>
    </source>
</evidence>
<dbReference type="EMBL" id="LR796274">
    <property type="protein sequence ID" value="CAB4132861.1"/>
    <property type="molecule type" value="Genomic_DNA"/>
</dbReference>
<gene>
    <name evidence="1" type="ORF">UFOVP257_10</name>
</gene>
<proteinExistence type="predicted"/>